<evidence type="ECO:0000313" key="2">
    <source>
        <dbReference type="EMBL" id="ELQ34163.1"/>
    </source>
</evidence>
<organism evidence="2">
    <name type="scientific">Pyricularia oryzae (strain Y34)</name>
    <name type="common">Rice blast fungus</name>
    <name type="synonym">Magnaporthe oryzae</name>
    <dbReference type="NCBI Taxonomy" id="1143189"/>
    <lineage>
        <taxon>Eukaryota</taxon>
        <taxon>Fungi</taxon>
        <taxon>Dikarya</taxon>
        <taxon>Ascomycota</taxon>
        <taxon>Pezizomycotina</taxon>
        <taxon>Sordariomycetes</taxon>
        <taxon>Sordariomycetidae</taxon>
        <taxon>Magnaporthales</taxon>
        <taxon>Pyriculariaceae</taxon>
        <taxon>Pyricularia</taxon>
    </lineage>
</organism>
<reference evidence="2" key="1">
    <citation type="journal article" date="2012" name="PLoS Genet.">
        <title>Comparative analysis of the genomes of two field isolates of the rice blast fungus Magnaporthe oryzae.</title>
        <authorList>
            <person name="Xue M."/>
            <person name="Yang J."/>
            <person name="Li Z."/>
            <person name="Hu S."/>
            <person name="Yao N."/>
            <person name="Dean R.A."/>
            <person name="Zhao W."/>
            <person name="Shen M."/>
            <person name="Zhang H."/>
            <person name="Li C."/>
            <person name="Liu L."/>
            <person name="Cao L."/>
            <person name="Xu X."/>
            <person name="Xing Y."/>
            <person name="Hsiang T."/>
            <person name="Zhang Z."/>
            <person name="Xu J.R."/>
            <person name="Peng Y.L."/>
        </authorList>
    </citation>
    <scope>NUCLEOTIDE SEQUENCE</scope>
    <source>
        <strain evidence="2">Y34</strain>
    </source>
</reference>
<sequence length="162" mass="18626">MLRPPNQSCEQRLERSRRQLDAERQKSHGLRTRLARYEREKQDLVDRINSLQRELRAVQLPSDSSTWATASQQDNDSPRQPLDSAPPLPSRYHRREEKHRPTQSQDQRMLVDLTTEDTGFRCSKCTQIFNSSDNCFALSSCGCGRSQFARLAQTEAATSTKS</sequence>
<dbReference type="EMBL" id="JH793261">
    <property type="protein sequence ID" value="ELQ34163.1"/>
    <property type="molecule type" value="Genomic_DNA"/>
</dbReference>
<name>A0AA97PGY5_PYRO3</name>
<feature type="region of interest" description="Disordered" evidence="1">
    <location>
        <begin position="1"/>
        <end position="35"/>
    </location>
</feature>
<accession>A0AA97PGY5</accession>
<feature type="compositionally biased region" description="Polar residues" evidence="1">
    <location>
        <begin position="61"/>
        <end position="75"/>
    </location>
</feature>
<protein>
    <submittedName>
        <fullName evidence="2">Uncharacterized protein</fullName>
    </submittedName>
</protein>
<feature type="compositionally biased region" description="Polar residues" evidence="1">
    <location>
        <begin position="1"/>
        <end position="10"/>
    </location>
</feature>
<dbReference type="Proteomes" id="UP000011086">
    <property type="component" value="Unassembled WGS sequence"/>
</dbReference>
<proteinExistence type="predicted"/>
<feature type="region of interest" description="Disordered" evidence="1">
    <location>
        <begin position="59"/>
        <end position="107"/>
    </location>
</feature>
<feature type="compositionally biased region" description="Basic and acidic residues" evidence="1">
    <location>
        <begin position="11"/>
        <end position="26"/>
    </location>
</feature>
<evidence type="ECO:0000256" key="1">
    <source>
        <dbReference type="SAM" id="MobiDB-lite"/>
    </source>
</evidence>
<gene>
    <name evidence="2" type="ORF">OOU_Y34scaffold00792g2</name>
</gene>
<dbReference type="AlphaFoldDB" id="A0AA97PGY5"/>